<comment type="caution">
    <text evidence="1">The sequence shown here is derived from an EMBL/GenBank/DDBJ whole genome shotgun (WGS) entry which is preliminary data.</text>
</comment>
<gene>
    <name evidence="1" type="ORF">Acr_29g0010820</name>
</gene>
<dbReference type="AlphaFoldDB" id="A0A7J0HFL2"/>
<sequence length="283" mass="30243">MDVAAEASLLNRSAFFAASKRSLIVVCNHQISISAKKFPTNLRYASQFPTSYIGPYIRSGFIGVRFKENVGFDGRVCSRSIAGEDSGSDAVEDSVKSVNLGFLDVLVKRGIVLAAIVCGVLAFGCRRAFAVEGVMNAGYGVIEQSILLLKSSWPKVSQVLRLFKEQGLILAALLGLSAFFLHGRNFNYHVMALEAGESGPERKENASIAAGIGYGLAFGLRSIPSFNPEVGCAVGLHLLVEGGFSKECKQESSGILICSQTARGLQTGPSEGWELEDGLQQSH</sequence>
<dbReference type="OrthoDB" id="1732695at2759"/>
<name>A0A7J0HFL2_9ERIC</name>
<accession>A0A7J0HFL2</accession>
<keyword evidence="2" id="KW-1185">Reference proteome</keyword>
<protein>
    <submittedName>
        <fullName evidence="1">CBS domain-containing protein</fullName>
    </submittedName>
</protein>
<reference evidence="1 2" key="1">
    <citation type="submission" date="2019-07" db="EMBL/GenBank/DDBJ databases">
        <title>De Novo Assembly of kiwifruit Actinidia rufa.</title>
        <authorList>
            <person name="Sugita-Konishi S."/>
            <person name="Sato K."/>
            <person name="Mori E."/>
            <person name="Abe Y."/>
            <person name="Kisaki G."/>
            <person name="Hamano K."/>
            <person name="Suezawa K."/>
            <person name="Otani M."/>
            <person name="Fukuda T."/>
            <person name="Manabe T."/>
            <person name="Gomi K."/>
            <person name="Tabuchi M."/>
            <person name="Akimitsu K."/>
            <person name="Kataoka I."/>
        </authorList>
    </citation>
    <scope>NUCLEOTIDE SEQUENCE [LARGE SCALE GENOMIC DNA]</scope>
    <source>
        <strain evidence="2">cv. Fuchu</strain>
    </source>
</reference>
<organism evidence="1 2">
    <name type="scientific">Actinidia rufa</name>
    <dbReference type="NCBI Taxonomy" id="165716"/>
    <lineage>
        <taxon>Eukaryota</taxon>
        <taxon>Viridiplantae</taxon>
        <taxon>Streptophyta</taxon>
        <taxon>Embryophyta</taxon>
        <taxon>Tracheophyta</taxon>
        <taxon>Spermatophyta</taxon>
        <taxon>Magnoliopsida</taxon>
        <taxon>eudicotyledons</taxon>
        <taxon>Gunneridae</taxon>
        <taxon>Pentapetalae</taxon>
        <taxon>asterids</taxon>
        <taxon>Ericales</taxon>
        <taxon>Actinidiaceae</taxon>
        <taxon>Actinidia</taxon>
    </lineage>
</organism>
<dbReference type="EMBL" id="BJWL01000029">
    <property type="protein sequence ID" value="GFZ21920.1"/>
    <property type="molecule type" value="Genomic_DNA"/>
</dbReference>
<evidence type="ECO:0000313" key="2">
    <source>
        <dbReference type="Proteomes" id="UP000585474"/>
    </source>
</evidence>
<evidence type="ECO:0000313" key="1">
    <source>
        <dbReference type="EMBL" id="GFZ21920.1"/>
    </source>
</evidence>
<dbReference type="Proteomes" id="UP000585474">
    <property type="component" value="Unassembled WGS sequence"/>
</dbReference>
<proteinExistence type="predicted"/>